<reference evidence="2" key="1">
    <citation type="journal article" date="2014" name="Int. J. Syst. Evol. Microbiol.">
        <title>Complete genome sequence of Corynebacterium casei LMG S-19264T (=DSM 44701T), isolated from a smear-ripened cheese.</title>
        <authorList>
            <consortium name="US DOE Joint Genome Institute (JGI-PGF)"/>
            <person name="Walter F."/>
            <person name="Albersmeier A."/>
            <person name="Kalinowski J."/>
            <person name="Ruckert C."/>
        </authorList>
    </citation>
    <scope>NUCLEOTIDE SEQUENCE</scope>
    <source>
        <strain evidence="2">CGMCC 1.15762</strain>
    </source>
</reference>
<evidence type="ECO:0000313" key="2">
    <source>
        <dbReference type="EMBL" id="GGG84039.1"/>
    </source>
</evidence>
<evidence type="ECO:0000313" key="3">
    <source>
        <dbReference type="Proteomes" id="UP000617145"/>
    </source>
</evidence>
<organism evidence="2 3">
    <name type="scientific">Salipiger pallidus</name>
    <dbReference type="NCBI Taxonomy" id="1775170"/>
    <lineage>
        <taxon>Bacteria</taxon>
        <taxon>Pseudomonadati</taxon>
        <taxon>Pseudomonadota</taxon>
        <taxon>Alphaproteobacteria</taxon>
        <taxon>Rhodobacterales</taxon>
        <taxon>Roseobacteraceae</taxon>
        <taxon>Salipiger</taxon>
    </lineage>
</organism>
<evidence type="ECO:0000256" key="1">
    <source>
        <dbReference type="SAM" id="MobiDB-lite"/>
    </source>
</evidence>
<feature type="region of interest" description="Disordered" evidence="1">
    <location>
        <begin position="82"/>
        <end position="103"/>
    </location>
</feature>
<gene>
    <name evidence="2" type="ORF">GCM10011415_37590</name>
</gene>
<keyword evidence="3" id="KW-1185">Reference proteome</keyword>
<proteinExistence type="predicted"/>
<name>A0A8J2ZMW5_9RHOB</name>
<accession>A0A8J2ZMW5</accession>
<dbReference type="Proteomes" id="UP000617145">
    <property type="component" value="Unassembled WGS sequence"/>
</dbReference>
<reference evidence="2" key="2">
    <citation type="submission" date="2020-09" db="EMBL/GenBank/DDBJ databases">
        <authorList>
            <person name="Sun Q."/>
            <person name="Zhou Y."/>
        </authorList>
    </citation>
    <scope>NUCLEOTIDE SEQUENCE</scope>
    <source>
        <strain evidence="2">CGMCC 1.15762</strain>
    </source>
</reference>
<dbReference type="EMBL" id="BMJV01000009">
    <property type="protein sequence ID" value="GGG84039.1"/>
    <property type="molecule type" value="Genomic_DNA"/>
</dbReference>
<protein>
    <submittedName>
        <fullName evidence="2">Uncharacterized protein</fullName>
    </submittedName>
</protein>
<sequence length="140" mass="14813">MAACAIPTGPDAAKACMTLGEAMGGAQAETAMRMNFARMAEQAIGTAVTRPEVSASAIDGEKARLTGLHETAVGEEKHLVVSDVDRPGAQPKTDPADQQDSGAALEARVKELYLGLTNYQVAWKIAQRMQQDTSQLLRGQ</sequence>
<dbReference type="AlphaFoldDB" id="A0A8J2ZMW5"/>
<dbReference type="RefSeq" id="WP_188791827.1">
    <property type="nucleotide sequence ID" value="NZ_BMJV01000009.1"/>
</dbReference>
<comment type="caution">
    <text evidence="2">The sequence shown here is derived from an EMBL/GenBank/DDBJ whole genome shotgun (WGS) entry which is preliminary data.</text>
</comment>